<keyword evidence="2" id="KW-0156">Chromatin regulator</keyword>
<dbReference type="GO" id="GO:0072487">
    <property type="term" value="C:MSL complex"/>
    <property type="evidence" value="ECO:0007669"/>
    <property type="project" value="TreeGrafter"/>
</dbReference>
<gene>
    <name evidence="9" type="ORF">GSLYS_00001012001</name>
</gene>
<proteinExistence type="predicted"/>
<evidence type="ECO:0000313" key="9">
    <source>
        <dbReference type="EMBL" id="CAL1526835.1"/>
    </source>
</evidence>
<dbReference type="InterPro" id="IPR016197">
    <property type="entry name" value="Chromo-like_dom_sf"/>
</dbReference>
<dbReference type="SUPFAM" id="SSF54160">
    <property type="entry name" value="Chromo domain-like"/>
    <property type="match status" value="1"/>
</dbReference>
<organism evidence="9 10">
    <name type="scientific">Lymnaea stagnalis</name>
    <name type="common">Great pond snail</name>
    <name type="synonym">Helix stagnalis</name>
    <dbReference type="NCBI Taxonomy" id="6523"/>
    <lineage>
        <taxon>Eukaryota</taxon>
        <taxon>Metazoa</taxon>
        <taxon>Spiralia</taxon>
        <taxon>Lophotrochozoa</taxon>
        <taxon>Mollusca</taxon>
        <taxon>Gastropoda</taxon>
        <taxon>Heterobranchia</taxon>
        <taxon>Euthyneura</taxon>
        <taxon>Panpulmonata</taxon>
        <taxon>Hygrophila</taxon>
        <taxon>Lymnaeoidea</taxon>
        <taxon>Lymnaeidae</taxon>
        <taxon>Lymnaea</taxon>
    </lineage>
</organism>
<evidence type="ECO:0000259" key="8">
    <source>
        <dbReference type="Pfam" id="PF22732"/>
    </source>
</evidence>
<dbReference type="Gene3D" id="2.30.30.140">
    <property type="match status" value="1"/>
</dbReference>
<keyword evidence="10" id="KW-1185">Reference proteome</keyword>
<dbReference type="InterPro" id="IPR026541">
    <property type="entry name" value="MRG_dom"/>
</dbReference>
<dbReference type="PANTHER" id="PTHR10880:SF15">
    <property type="entry name" value="MSL COMPLEX SUBUNIT 3"/>
    <property type="match status" value="1"/>
</dbReference>
<dbReference type="InterPro" id="IPR053820">
    <property type="entry name" value="MSL3_chromo-like"/>
</dbReference>
<accession>A0AAV2GZK1</accession>
<protein>
    <recommendedName>
        <fullName evidence="11">MRG domain-containing protein</fullName>
    </recommendedName>
</protein>
<evidence type="ECO:0000259" key="7">
    <source>
        <dbReference type="Pfam" id="PF05712"/>
    </source>
</evidence>
<evidence type="ECO:0000256" key="1">
    <source>
        <dbReference type="ARBA" id="ARBA00004123"/>
    </source>
</evidence>
<dbReference type="AlphaFoldDB" id="A0AAV2GZK1"/>
<reference evidence="9 10" key="1">
    <citation type="submission" date="2024-04" db="EMBL/GenBank/DDBJ databases">
        <authorList>
            <consortium name="Genoscope - CEA"/>
            <person name="William W."/>
        </authorList>
    </citation>
    <scope>NUCLEOTIDE SEQUENCE [LARGE SCALE GENOMIC DNA]</scope>
</reference>
<comment type="subcellular location">
    <subcellularLocation>
        <location evidence="1">Nucleus</location>
    </subcellularLocation>
</comment>
<keyword evidence="5" id="KW-0539">Nucleus</keyword>
<dbReference type="GO" id="GO:0005634">
    <property type="term" value="C:nucleus"/>
    <property type="evidence" value="ECO:0007669"/>
    <property type="project" value="UniProtKB-SubCell"/>
</dbReference>
<feature type="region of interest" description="Disordered" evidence="6">
    <location>
        <begin position="309"/>
        <end position="417"/>
    </location>
</feature>
<dbReference type="Proteomes" id="UP001497497">
    <property type="component" value="Unassembled WGS sequence"/>
</dbReference>
<feature type="compositionally biased region" description="Pro residues" evidence="6">
    <location>
        <begin position="350"/>
        <end position="361"/>
    </location>
</feature>
<feature type="compositionally biased region" description="Low complexity" evidence="6">
    <location>
        <begin position="337"/>
        <end position="349"/>
    </location>
</feature>
<evidence type="ECO:0000256" key="6">
    <source>
        <dbReference type="SAM" id="MobiDB-lite"/>
    </source>
</evidence>
<evidence type="ECO:0008006" key="11">
    <source>
        <dbReference type="Google" id="ProtNLM"/>
    </source>
</evidence>
<feature type="compositionally biased region" description="Polar residues" evidence="6">
    <location>
        <begin position="374"/>
        <end position="387"/>
    </location>
</feature>
<evidence type="ECO:0000313" key="10">
    <source>
        <dbReference type="Proteomes" id="UP001497497"/>
    </source>
</evidence>
<feature type="domain" description="MSL3 chromodomain-like" evidence="8">
    <location>
        <begin position="10"/>
        <end position="87"/>
    </location>
</feature>
<feature type="compositionally biased region" description="Polar residues" evidence="6">
    <location>
        <begin position="309"/>
        <end position="324"/>
    </location>
</feature>
<dbReference type="Gene3D" id="1.10.274.30">
    <property type="entry name" value="MRG domain"/>
    <property type="match status" value="2"/>
</dbReference>
<dbReference type="FunFam" id="2.30.30.140:FF:000042">
    <property type="entry name" value="male-specific lethal 3 homolog"/>
    <property type="match status" value="1"/>
</dbReference>
<evidence type="ECO:0000256" key="2">
    <source>
        <dbReference type="ARBA" id="ARBA00022853"/>
    </source>
</evidence>
<feature type="domain" description="MRG" evidence="7">
    <location>
        <begin position="168"/>
        <end position="572"/>
    </location>
</feature>
<dbReference type="EMBL" id="CAXITT010000009">
    <property type="protein sequence ID" value="CAL1526835.1"/>
    <property type="molecule type" value="Genomic_DNA"/>
</dbReference>
<dbReference type="Pfam" id="PF05712">
    <property type="entry name" value="MRG"/>
    <property type="match status" value="1"/>
</dbReference>
<dbReference type="InterPro" id="IPR038217">
    <property type="entry name" value="MRG_C_sf"/>
</dbReference>
<name>A0AAV2GZK1_LYMST</name>
<sequence>MAGRHIRYEYAIGEIVLCFEPDATKARVLYDAKVVEQRQVKDASGKKRPAYVVHFQGWNSSWDRQVGEHYLLRNTDENRELMRKLAETAKKFRKNSQRRRKINVILHEAFGGAPPEFDVISESEDSEEESDSGRVSHTKILEKVNWAKKKKDSVVNDLYMCIPYQKTSIVDFEIPDSLKVQLEDDYFLINRKNKLTQIPAKPCVVDTLESFMKTFCVNYLCDPSGGREKTRTSSSKHTLKCSPDKCVSLCKEFVDSLRIIFDFTLPIILLYAAEQQQYESAMKDIKFTDLHAKDKEFYLRPVGSELPTSYINHKTMKSKNINSNHKPERSTQHNSHRPTSPALSSSPPSEAAPPTPPPPPRRITRRSVHDTPKSDNLTSKSKASSAGSEQKSPKSSECSPSKNTVRNEAQTEPIIPIASRTRRRAQFDVVEISSGIIVKQEPISDTDMDITPLDLPGSNQFDHLHSNGQEVACSAAGTESLTLGSSRGREDAMDRILGWQLLPPDVIANGPITPSHIYGTVHLLRMFVKLPELLKKMHMKDVQLQIIVKFIHHCLQYLVDHQSELFHDKTYIKA</sequence>
<dbReference type="Pfam" id="PF22732">
    <property type="entry name" value="MSL3_chromo-like"/>
    <property type="match status" value="1"/>
</dbReference>
<dbReference type="InterPro" id="IPR008676">
    <property type="entry name" value="MRG"/>
</dbReference>
<evidence type="ECO:0000256" key="5">
    <source>
        <dbReference type="ARBA" id="ARBA00023242"/>
    </source>
</evidence>
<evidence type="ECO:0000256" key="3">
    <source>
        <dbReference type="ARBA" id="ARBA00023015"/>
    </source>
</evidence>
<keyword evidence="3" id="KW-0805">Transcription regulation</keyword>
<feature type="compositionally biased region" description="Low complexity" evidence="6">
    <location>
        <begin position="388"/>
        <end position="402"/>
    </location>
</feature>
<comment type="caution">
    <text evidence="9">The sequence shown here is derived from an EMBL/GenBank/DDBJ whole genome shotgun (WGS) entry which is preliminary data.</text>
</comment>
<keyword evidence="4" id="KW-0804">Transcription</keyword>
<evidence type="ECO:0000256" key="4">
    <source>
        <dbReference type="ARBA" id="ARBA00023163"/>
    </source>
</evidence>
<dbReference type="PROSITE" id="PS51640">
    <property type="entry name" value="MRG"/>
    <property type="match status" value="1"/>
</dbReference>
<dbReference type="GO" id="GO:0035267">
    <property type="term" value="C:NuA4 histone acetyltransferase complex"/>
    <property type="evidence" value="ECO:0007669"/>
    <property type="project" value="TreeGrafter"/>
</dbReference>
<dbReference type="PANTHER" id="PTHR10880">
    <property type="entry name" value="MORTALITY FACTOR 4-LIKE PROTEIN"/>
    <property type="match status" value="1"/>
</dbReference>
<dbReference type="GO" id="GO:0006355">
    <property type="term" value="P:regulation of DNA-templated transcription"/>
    <property type="evidence" value="ECO:0007669"/>
    <property type="project" value="InterPro"/>
</dbReference>
<dbReference type="GO" id="GO:0006325">
    <property type="term" value="P:chromatin organization"/>
    <property type="evidence" value="ECO:0007669"/>
    <property type="project" value="UniProtKB-KW"/>
</dbReference>